<protein>
    <recommendedName>
        <fullName evidence="2">Fe2OG dioxygenase domain-containing protein</fullName>
    </recommendedName>
</protein>
<sequence length="301" mass="32970">MLNELDWTTMTHNGGKVPRLVCVQAEFVDGWYPIYRHPVDAPAPPTHELSTSVRLLKASLESATNQKFNHVLIQQYRSGEDCISQHADKTLDLVPGSKIVNVSLGAMRYMSLKKKRDSLRARSASSSTLPKRKINFHPKNAISRPPAPNQRIALEHNSIFVLGAHTNKLWTHQIKPDKRSRAQKSPAELAFDGFRVSLTFRSVATFVTNSSGGGGGGGGGGNSSSGRPQLIYGRGATAKDRVHASPVLYSDSASESERENARAQAKKLLGAFAAENRLGESFDWQRAYGQGFDIVDFPTDL</sequence>
<dbReference type="Pfam" id="PF13532">
    <property type="entry name" value="2OG-FeII_Oxy_2"/>
    <property type="match status" value="1"/>
</dbReference>
<reference evidence="3 4" key="1">
    <citation type="submission" date="2024-03" db="EMBL/GenBank/DDBJ databases">
        <title>Genome-scale model development and genomic sequencing of the oleaginous clade Lipomyces.</title>
        <authorList>
            <consortium name="Lawrence Berkeley National Laboratory"/>
            <person name="Czajka J.J."/>
            <person name="Han Y."/>
            <person name="Kim J."/>
            <person name="Mondo S.J."/>
            <person name="Hofstad B.A."/>
            <person name="Robles A."/>
            <person name="Haridas S."/>
            <person name="Riley R."/>
            <person name="LaButti K."/>
            <person name="Pangilinan J."/>
            <person name="Andreopoulos W."/>
            <person name="Lipzen A."/>
            <person name="Yan J."/>
            <person name="Wang M."/>
            <person name="Ng V."/>
            <person name="Grigoriev I.V."/>
            <person name="Spatafora J.W."/>
            <person name="Magnuson J.K."/>
            <person name="Baker S.E."/>
            <person name="Pomraning K.R."/>
        </authorList>
    </citation>
    <scope>NUCLEOTIDE SEQUENCE [LARGE SCALE GENOMIC DNA]</scope>
    <source>
        <strain evidence="3 4">Phaff 52-87</strain>
    </source>
</reference>
<dbReference type="InterPro" id="IPR027450">
    <property type="entry name" value="AlkB-like"/>
</dbReference>
<dbReference type="EMBL" id="JBBJBU010000011">
    <property type="protein sequence ID" value="KAK7203490.1"/>
    <property type="molecule type" value="Genomic_DNA"/>
</dbReference>
<dbReference type="PANTHER" id="PTHR31212">
    <property type="entry name" value="ALPHA-KETOGLUTARATE-DEPENDENT DIOXYGENASE ALKB HOMOLOG 3"/>
    <property type="match status" value="1"/>
</dbReference>
<evidence type="ECO:0000313" key="4">
    <source>
        <dbReference type="Proteomes" id="UP001498771"/>
    </source>
</evidence>
<evidence type="ECO:0000256" key="1">
    <source>
        <dbReference type="SAM" id="MobiDB-lite"/>
    </source>
</evidence>
<comment type="caution">
    <text evidence="3">The sequence shown here is derived from an EMBL/GenBank/DDBJ whole genome shotgun (WGS) entry which is preliminary data.</text>
</comment>
<dbReference type="Proteomes" id="UP001498771">
    <property type="component" value="Unassembled WGS sequence"/>
</dbReference>
<gene>
    <name evidence="3" type="ORF">BZA70DRAFT_240917</name>
</gene>
<dbReference type="InterPro" id="IPR032854">
    <property type="entry name" value="ALKBH3"/>
</dbReference>
<feature type="compositionally biased region" description="Gly residues" evidence="1">
    <location>
        <begin position="211"/>
        <end position="223"/>
    </location>
</feature>
<feature type="region of interest" description="Disordered" evidence="1">
    <location>
        <begin position="209"/>
        <end position="231"/>
    </location>
</feature>
<organism evidence="3 4">
    <name type="scientific">Myxozyma melibiosi</name>
    <dbReference type="NCBI Taxonomy" id="54550"/>
    <lineage>
        <taxon>Eukaryota</taxon>
        <taxon>Fungi</taxon>
        <taxon>Dikarya</taxon>
        <taxon>Ascomycota</taxon>
        <taxon>Saccharomycotina</taxon>
        <taxon>Lipomycetes</taxon>
        <taxon>Lipomycetales</taxon>
        <taxon>Lipomycetaceae</taxon>
        <taxon>Myxozyma</taxon>
    </lineage>
</organism>
<dbReference type="SUPFAM" id="SSF51197">
    <property type="entry name" value="Clavaminate synthase-like"/>
    <property type="match status" value="1"/>
</dbReference>
<feature type="domain" description="Fe2OG dioxygenase" evidence="2">
    <location>
        <begin position="67"/>
        <end position="204"/>
    </location>
</feature>
<keyword evidence="4" id="KW-1185">Reference proteome</keyword>
<dbReference type="InterPro" id="IPR037151">
    <property type="entry name" value="AlkB-like_sf"/>
</dbReference>
<dbReference type="Gene3D" id="2.60.120.590">
    <property type="entry name" value="Alpha-ketoglutarate-dependent dioxygenase AlkB-like"/>
    <property type="match status" value="1"/>
</dbReference>
<dbReference type="PROSITE" id="PS51471">
    <property type="entry name" value="FE2OG_OXY"/>
    <property type="match status" value="1"/>
</dbReference>
<dbReference type="RefSeq" id="XP_064766523.1">
    <property type="nucleotide sequence ID" value="XM_064910516.1"/>
</dbReference>
<proteinExistence type="predicted"/>
<dbReference type="InterPro" id="IPR005123">
    <property type="entry name" value="Oxoglu/Fe-dep_dioxygenase_dom"/>
</dbReference>
<name>A0ABR1F0W1_9ASCO</name>
<dbReference type="PANTHER" id="PTHR31212:SF5">
    <property type="entry name" value="ISOCHORISMATASE FAMILY PROTEIN FAMILY (AFU_ORTHOLOGUE AFUA_3G14500)"/>
    <property type="match status" value="1"/>
</dbReference>
<dbReference type="GeneID" id="90036028"/>
<accession>A0ABR1F0W1</accession>
<evidence type="ECO:0000259" key="2">
    <source>
        <dbReference type="PROSITE" id="PS51471"/>
    </source>
</evidence>
<evidence type="ECO:0000313" key="3">
    <source>
        <dbReference type="EMBL" id="KAK7203490.1"/>
    </source>
</evidence>